<reference evidence="2 3" key="1">
    <citation type="journal article" date="2018" name="Science">
        <title>The opium poppy genome and morphinan production.</title>
        <authorList>
            <person name="Guo L."/>
            <person name="Winzer T."/>
            <person name="Yang X."/>
            <person name="Li Y."/>
            <person name="Ning Z."/>
            <person name="He Z."/>
            <person name="Teodor R."/>
            <person name="Lu Y."/>
            <person name="Bowser T.A."/>
            <person name="Graham I.A."/>
            <person name="Ye K."/>
        </authorList>
    </citation>
    <scope>NUCLEOTIDE SEQUENCE [LARGE SCALE GENOMIC DNA]</scope>
    <source>
        <strain evidence="3">cv. HN1</strain>
        <tissue evidence="2">Leaves</tissue>
    </source>
</reference>
<keyword evidence="3" id="KW-1185">Reference proteome</keyword>
<proteinExistence type="predicted"/>
<evidence type="ECO:0000313" key="3">
    <source>
        <dbReference type="Proteomes" id="UP000316621"/>
    </source>
</evidence>
<evidence type="ECO:0000313" key="2">
    <source>
        <dbReference type="EMBL" id="RZC80816.1"/>
    </source>
</evidence>
<accession>A0A4Y7L6I9</accession>
<keyword evidence="1" id="KW-0812">Transmembrane</keyword>
<dbReference type="AlphaFoldDB" id="A0A4Y7L6I9"/>
<name>A0A4Y7L6I9_PAPSO</name>
<gene>
    <name evidence="2" type="ORF">C5167_043384</name>
</gene>
<evidence type="ECO:0000256" key="1">
    <source>
        <dbReference type="SAM" id="Phobius"/>
    </source>
</evidence>
<sequence>MNILKIDRNSFLEGLLVWVFICVIHLLVTRLGSTEVIYRMFLANLRRVSSFLFSLQQISEEKPKESDRSGIENLITVL</sequence>
<protein>
    <submittedName>
        <fullName evidence="2">Uncharacterized protein</fullName>
    </submittedName>
</protein>
<dbReference type="Gramene" id="RZC80816">
    <property type="protein sequence ID" value="RZC80816"/>
    <property type="gene ID" value="C5167_043384"/>
</dbReference>
<feature type="transmembrane region" description="Helical" evidence="1">
    <location>
        <begin position="15"/>
        <end position="38"/>
    </location>
</feature>
<organism evidence="2 3">
    <name type="scientific">Papaver somniferum</name>
    <name type="common">Opium poppy</name>
    <dbReference type="NCBI Taxonomy" id="3469"/>
    <lineage>
        <taxon>Eukaryota</taxon>
        <taxon>Viridiplantae</taxon>
        <taxon>Streptophyta</taxon>
        <taxon>Embryophyta</taxon>
        <taxon>Tracheophyta</taxon>
        <taxon>Spermatophyta</taxon>
        <taxon>Magnoliopsida</taxon>
        <taxon>Ranunculales</taxon>
        <taxon>Papaveraceae</taxon>
        <taxon>Papaveroideae</taxon>
        <taxon>Papaver</taxon>
    </lineage>
</organism>
<dbReference type="EMBL" id="CM010724">
    <property type="protein sequence ID" value="RZC80816.1"/>
    <property type="molecule type" value="Genomic_DNA"/>
</dbReference>
<keyword evidence="1" id="KW-0472">Membrane</keyword>
<dbReference type="Proteomes" id="UP000316621">
    <property type="component" value="Chromosome 10"/>
</dbReference>
<keyword evidence="1" id="KW-1133">Transmembrane helix</keyword>